<reference evidence="1 2" key="1">
    <citation type="submission" date="2021-06" db="EMBL/GenBank/DDBJ databases">
        <title>Caerostris extrusa draft genome.</title>
        <authorList>
            <person name="Kono N."/>
            <person name="Arakawa K."/>
        </authorList>
    </citation>
    <scope>NUCLEOTIDE SEQUENCE [LARGE SCALE GENOMIC DNA]</scope>
</reference>
<dbReference type="Proteomes" id="UP001054945">
    <property type="component" value="Unassembled WGS sequence"/>
</dbReference>
<accession>A0AAV4XK23</accession>
<name>A0AAV4XK23_CAEEX</name>
<comment type="caution">
    <text evidence="1">The sequence shown here is derived from an EMBL/GenBank/DDBJ whole genome shotgun (WGS) entry which is preliminary data.</text>
</comment>
<proteinExistence type="predicted"/>
<protein>
    <submittedName>
        <fullName evidence="1">Uncharacterized protein</fullName>
    </submittedName>
</protein>
<evidence type="ECO:0000313" key="1">
    <source>
        <dbReference type="EMBL" id="GIY95034.1"/>
    </source>
</evidence>
<keyword evidence="2" id="KW-1185">Reference proteome</keyword>
<sequence length="255" mass="28893">MPLKRGTRSEGSLVMRTAELSQTRLTTSAVRNALNPTLGEFCFAMIGRADIEGSKKRRRYERLAATSQLSLWYFFLNLLPTVSGREWSGLRNTLVRSHPVGKSGHKWPVVIGNLWWGHTENYRKHEEIGARDRWQALTKVATGGKSQQLALQLTFESTNNLCGQLQFVSDEASQPPKPLTKRSWSRDAVLKVQLDRMGYALGSKRSIIVGNLLRLFTGKRIATGHFSTGITENVFCPPRAFHSVWLVHLRVMHMY</sequence>
<organism evidence="1 2">
    <name type="scientific">Caerostris extrusa</name>
    <name type="common">Bark spider</name>
    <name type="synonym">Caerostris bankana</name>
    <dbReference type="NCBI Taxonomy" id="172846"/>
    <lineage>
        <taxon>Eukaryota</taxon>
        <taxon>Metazoa</taxon>
        <taxon>Ecdysozoa</taxon>
        <taxon>Arthropoda</taxon>
        <taxon>Chelicerata</taxon>
        <taxon>Arachnida</taxon>
        <taxon>Araneae</taxon>
        <taxon>Araneomorphae</taxon>
        <taxon>Entelegynae</taxon>
        <taxon>Araneoidea</taxon>
        <taxon>Araneidae</taxon>
        <taxon>Caerostris</taxon>
    </lineage>
</organism>
<gene>
    <name evidence="1" type="ORF">CEXT_9141</name>
</gene>
<dbReference type="AlphaFoldDB" id="A0AAV4XK23"/>
<dbReference type="EMBL" id="BPLR01000475">
    <property type="protein sequence ID" value="GIY95034.1"/>
    <property type="molecule type" value="Genomic_DNA"/>
</dbReference>
<evidence type="ECO:0000313" key="2">
    <source>
        <dbReference type="Proteomes" id="UP001054945"/>
    </source>
</evidence>